<dbReference type="Proteomes" id="UP000075420">
    <property type="component" value="Unassembled WGS sequence"/>
</dbReference>
<comment type="caution">
    <text evidence="1">The sequence shown here is derived from an EMBL/GenBank/DDBJ whole genome shotgun (WGS) entry which is preliminary data.</text>
</comment>
<evidence type="ECO:0000313" key="2">
    <source>
        <dbReference type="Proteomes" id="UP000075420"/>
    </source>
</evidence>
<dbReference type="AlphaFoldDB" id="A0A150PAB2"/>
<sequence length="201" mass="22644">MNRIDDPRAVFYLRNQALIEEWAALGASVANLTHAFLCSCADGIAELASELSPDVEVFKFLEEDEDWPKILLVLPGWFPSSVGELVRGVDVAPRVGVGLEWNKSRRLNFTTAPACVFTGVWVDVDIAGGRELSRKLRAAFGEAGLLKKHKLASSPWWPAYRYETATGDYWNDLEPYRAQLVESVRFHWTEFEAQIREVLAT</sequence>
<organism evidence="1 2">
    <name type="scientific">Sorangium cellulosum</name>
    <name type="common">Polyangium cellulosum</name>
    <dbReference type="NCBI Taxonomy" id="56"/>
    <lineage>
        <taxon>Bacteria</taxon>
        <taxon>Pseudomonadati</taxon>
        <taxon>Myxococcota</taxon>
        <taxon>Polyangia</taxon>
        <taxon>Polyangiales</taxon>
        <taxon>Polyangiaceae</taxon>
        <taxon>Sorangium</taxon>
    </lineage>
</organism>
<gene>
    <name evidence="1" type="ORF">BE08_08675</name>
</gene>
<proteinExistence type="predicted"/>
<name>A0A150PAB2_SORCE</name>
<protein>
    <submittedName>
        <fullName evidence="1">Uncharacterized protein</fullName>
    </submittedName>
</protein>
<reference evidence="1 2" key="1">
    <citation type="submission" date="2014-02" db="EMBL/GenBank/DDBJ databases">
        <title>The small core and large imbalanced accessory genome model reveals a collaborative survival strategy of Sorangium cellulosum strains in nature.</title>
        <authorList>
            <person name="Han K."/>
            <person name="Peng R."/>
            <person name="Blom J."/>
            <person name="Li Y.-Z."/>
        </authorList>
    </citation>
    <scope>NUCLEOTIDE SEQUENCE [LARGE SCALE GENOMIC DNA]</scope>
    <source>
        <strain evidence="1 2">So0157-25</strain>
    </source>
</reference>
<accession>A0A150PAB2</accession>
<evidence type="ECO:0000313" key="1">
    <source>
        <dbReference type="EMBL" id="KYF52408.1"/>
    </source>
</evidence>
<dbReference type="EMBL" id="JELY01002476">
    <property type="protein sequence ID" value="KYF52408.1"/>
    <property type="molecule type" value="Genomic_DNA"/>
</dbReference>